<name>A0A0F8YM03_9ZZZZ</name>
<reference evidence="1" key="1">
    <citation type="journal article" date="2015" name="Nature">
        <title>Complex archaea that bridge the gap between prokaryotes and eukaryotes.</title>
        <authorList>
            <person name="Spang A."/>
            <person name="Saw J.H."/>
            <person name="Jorgensen S.L."/>
            <person name="Zaremba-Niedzwiedzka K."/>
            <person name="Martijn J."/>
            <person name="Lind A.E."/>
            <person name="van Eijk R."/>
            <person name="Schleper C."/>
            <person name="Guy L."/>
            <person name="Ettema T.J."/>
        </authorList>
    </citation>
    <scope>NUCLEOTIDE SEQUENCE</scope>
</reference>
<dbReference type="AlphaFoldDB" id="A0A0F8YM03"/>
<proteinExistence type="predicted"/>
<dbReference type="Pfam" id="PF13365">
    <property type="entry name" value="Trypsin_2"/>
    <property type="match status" value="1"/>
</dbReference>
<feature type="non-terminal residue" evidence="1">
    <location>
        <position position="102"/>
    </location>
</feature>
<accession>A0A0F8YM03</accession>
<evidence type="ECO:0000313" key="1">
    <source>
        <dbReference type="EMBL" id="KKK82387.1"/>
    </source>
</evidence>
<organism evidence="1">
    <name type="scientific">marine sediment metagenome</name>
    <dbReference type="NCBI Taxonomy" id="412755"/>
    <lineage>
        <taxon>unclassified sequences</taxon>
        <taxon>metagenomes</taxon>
        <taxon>ecological metagenomes</taxon>
    </lineage>
</organism>
<protein>
    <recommendedName>
        <fullName evidence="2">Peptidase S1 domain-containing protein</fullName>
    </recommendedName>
</protein>
<comment type="caution">
    <text evidence="1">The sequence shown here is derived from an EMBL/GenBank/DDBJ whole genome shotgun (WGS) entry which is preliminary data.</text>
</comment>
<sequence length="102" mass="11561">MGSGCVIRWGKRVVVLTARHVIMNGRRVFIRHRLRSIRCRVLGVDKKWDVAILEPENTEGLRVVQLASFKSSRLKIGERVESCGFGNPENKLAANSGLLRQY</sequence>
<dbReference type="Gene3D" id="2.40.10.10">
    <property type="entry name" value="Trypsin-like serine proteases"/>
    <property type="match status" value="1"/>
</dbReference>
<dbReference type="EMBL" id="LAZR01052700">
    <property type="protein sequence ID" value="KKK82387.1"/>
    <property type="molecule type" value="Genomic_DNA"/>
</dbReference>
<evidence type="ECO:0008006" key="2">
    <source>
        <dbReference type="Google" id="ProtNLM"/>
    </source>
</evidence>
<dbReference type="InterPro" id="IPR009003">
    <property type="entry name" value="Peptidase_S1_PA"/>
</dbReference>
<dbReference type="InterPro" id="IPR043504">
    <property type="entry name" value="Peptidase_S1_PA_chymotrypsin"/>
</dbReference>
<dbReference type="SUPFAM" id="SSF50494">
    <property type="entry name" value="Trypsin-like serine proteases"/>
    <property type="match status" value="1"/>
</dbReference>
<gene>
    <name evidence="1" type="ORF">LCGC14_2803920</name>
</gene>